<keyword evidence="5" id="KW-1185">Reference proteome</keyword>
<dbReference type="Proteomes" id="UP001221898">
    <property type="component" value="Unassembled WGS sequence"/>
</dbReference>
<dbReference type="GO" id="GO:0043063">
    <property type="term" value="P:intercellular bridge organization"/>
    <property type="evidence" value="ECO:0007669"/>
    <property type="project" value="InterPro"/>
</dbReference>
<feature type="compositionally biased region" description="Basic and acidic residues" evidence="2">
    <location>
        <begin position="1182"/>
        <end position="1204"/>
    </location>
</feature>
<feature type="compositionally biased region" description="Polar residues" evidence="2">
    <location>
        <begin position="1116"/>
        <end position="1125"/>
    </location>
</feature>
<organism evidence="4 5">
    <name type="scientific">Aldrovandia affinis</name>
    <dbReference type="NCBI Taxonomy" id="143900"/>
    <lineage>
        <taxon>Eukaryota</taxon>
        <taxon>Metazoa</taxon>
        <taxon>Chordata</taxon>
        <taxon>Craniata</taxon>
        <taxon>Vertebrata</taxon>
        <taxon>Euteleostomi</taxon>
        <taxon>Actinopterygii</taxon>
        <taxon>Neopterygii</taxon>
        <taxon>Teleostei</taxon>
        <taxon>Notacanthiformes</taxon>
        <taxon>Halosauridae</taxon>
        <taxon>Aldrovandia</taxon>
    </lineage>
</organism>
<feature type="repeat" description="ANK" evidence="1">
    <location>
        <begin position="53"/>
        <end position="85"/>
    </location>
</feature>
<keyword evidence="1" id="KW-0040">ANK repeat</keyword>
<feature type="compositionally biased region" description="Polar residues" evidence="2">
    <location>
        <begin position="1065"/>
        <end position="1091"/>
    </location>
</feature>
<comment type="caution">
    <text evidence="4">The sequence shown here is derived from an EMBL/GenBank/DDBJ whole genome shotgun (WGS) entry which is preliminary data.</text>
</comment>
<dbReference type="PANTHER" id="PTHR23060:SF3">
    <property type="entry name" value="TESTIS EXPRESSED 14, INTERCELLULAR BRIDGE FORMING FACTOR"/>
    <property type="match status" value="1"/>
</dbReference>
<dbReference type="GO" id="GO:0007094">
    <property type="term" value="P:mitotic spindle assembly checkpoint signaling"/>
    <property type="evidence" value="ECO:0007669"/>
    <property type="project" value="InterPro"/>
</dbReference>
<feature type="compositionally biased region" description="Polar residues" evidence="2">
    <location>
        <begin position="758"/>
        <end position="788"/>
    </location>
</feature>
<dbReference type="PANTHER" id="PTHR23060">
    <property type="entry name" value="TESTIS EXPRESSED GENE 14"/>
    <property type="match status" value="1"/>
</dbReference>
<gene>
    <name evidence="4" type="ORF">AAFF_G00370700</name>
</gene>
<dbReference type="GO" id="GO:0007140">
    <property type="term" value="P:male meiotic nuclear division"/>
    <property type="evidence" value="ECO:0007669"/>
    <property type="project" value="InterPro"/>
</dbReference>
<feature type="region of interest" description="Disordered" evidence="2">
    <location>
        <begin position="1116"/>
        <end position="1242"/>
    </location>
</feature>
<dbReference type="Pfam" id="PF07714">
    <property type="entry name" value="PK_Tyr_Ser-Thr"/>
    <property type="match status" value="1"/>
</dbReference>
<dbReference type="GO" id="GO:0030496">
    <property type="term" value="C:midbody"/>
    <property type="evidence" value="ECO:0007669"/>
    <property type="project" value="TreeGrafter"/>
</dbReference>
<feature type="region of interest" description="Disordered" evidence="2">
    <location>
        <begin position="487"/>
        <end position="519"/>
    </location>
</feature>
<evidence type="ECO:0000256" key="1">
    <source>
        <dbReference type="PROSITE-ProRule" id="PRU00023"/>
    </source>
</evidence>
<feature type="region of interest" description="Disordered" evidence="2">
    <location>
        <begin position="575"/>
        <end position="606"/>
    </location>
</feature>
<proteinExistence type="predicted"/>
<dbReference type="InterPro" id="IPR001245">
    <property type="entry name" value="Ser-Thr/Tyr_kinase_cat_dom"/>
</dbReference>
<feature type="region of interest" description="Disordered" evidence="2">
    <location>
        <begin position="1065"/>
        <end position="1097"/>
    </location>
</feature>
<dbReference type="SUPFAM" id="SSF56112">
    <property type="entry name" value="Protein kinase-like (PK-like)"/>
    <property type="match status" value="1"/>
</dbReference>
<feature type="compositionally biased region" description="Low complexity" evidence="2">
    <location>
        <begin position="1131"/>
        <end position="1147"/>
    </location>
</feature>
<feature type="compositionally biased region" description="Low complexity" evidence="2">
    <location>
        <begin position="688"/>
        <end position="699"/>
    </location>
</feature>
<dbReference type="GO" id="GO:0004672">
    <property type="term" value="F:protein kinase activity"/>
    <property type="evidence" value="ECO:0007669"/>
    <property type="project" value="InterPro"/>
</dbReference>
<dbReference type="InterPro" id="IPR000719">
    <property type="entry name" value="Prot_kinase_dom"/>
</dbReference>
<evidence type="ECO:0000256" key="2">
    <source>
        <dbReference type="SAM" id="MobiDB-lite"/>
    </source>
</evidence>
<dbReference type="GO" id="GO:0008608">
    <property type="term" value="P:attachment of spindle microtubules to kinetochore"/>
    <property type="evidence" value="ECO:0007669"/>
    <property type="project" value="InterPro"/>
</dbReference>
<feature type="compositionally biased region" description="Polar residues" evidence="2">
    <location>
        <begin position="796"/>
        <end position="806"/>
    </location>
</feature>
<dbReference type="EMBL" id="JAINUG010000065">
    <property type="protein sequence ID" value="KAJ8402205.1"/>
    <property type="molecule type" value="Genomic_DNA"/>
</dbReference>
<dbReference type="InterPro" id="IPR036770">
    <property type="entry name" value="Ankyrin_rpt-contain_sf"/>
</dbReference>
<feature type="compositionally biased region" description="Acidic residues" evidence="2">
    <location>
        <begin position="542"/>
        <end position="554"/>
    </location>
</feature>
<evidence type="ECO:0000259" key="3">
    <source>
        <dbReference type="PROSITE" id="PS50011"/>
    </source>
</evidence>
<feature type="region of interest" description="Disordered" evidence="2">
    <location>
        <begin position="843"/>
        <end position="872"/>
    </location>
</feature>
<dbReference type="SUPFAM" id="SSF48403">
    <property type="entry name" value="Ankyrin repeat"/>
    <property type="match status" value="1"/>
</dbReference>
<name>A0AAD7SGT7_9TELE</name>
<dbReference type="GO" id="GO:0045171">
    <property type="term" value="C:intercellular bridge"/>
    <property type="evidence" value="ECO:0007669"/>
    <property type="project" value="TreeGrafter"/>
</dbReference>
<dbReference type="GO" id="GO:0005524">
    <property type="term" value="F:ATP binding"/>
    <property type="evidence" value="ECO:0007669"/>
    <property type="project" value="InterPro"/>
</dbReference>
<feature type="region of interest" description="Disordered" evidence="2">
    <location>
        <begin position="542"/>
        <end position="562"/>
    </location>
</feature>
<feature type="region of interest" description="Disordered" evidence="2">
    <location>
        <begin position="1337"/>
        <end position="1370"/>
    </location>
</feature>
<dbReference type="Pfam" id="PF12796">
    <property type="entry name" value="Ank_2"/>
    <property type="match status" value="1"/>
</dbReference>
<evidence type="ECO:0000313" key="5">
    <source>
        <dbReference type="Proteomes" id="UP001221898"/>
    </source>
</evidence>
<accession>A0AAD7SGT7</accession>
<feature type="region of interest" description="Disordered" evidence="2">
    <location>
        <begin position="754"/>
        <end position="821"/>
    </location>
</feature>
<protein>
    <recommendedName>
        <fullName evidence="3">Protein kinase domain-containing protein</fullName>
    </recommendedName>
</protein>
<dbReference type="InterPro" id="IPR011009">
    <property type="entry name" value="Kinase-like_dom_sf"/>
</dbReference>
<feature type="region of interest" description="Disordered" evidence="2">
    <location>
        <begin position="150"/>
        <end position="169"/>
    </location>
</feature>
<dbReference type="PROSITE" id="PS50088">
    <property type="entry name" value="ANK_REPEAT"/>
    <property type="match status" value="2"/>
</dbReference>
<dbReference type="PROSITE" id="PS50011">
    <property type="entry name" value="PROTEIN_KINASE_DOM"/>
    <property type="match status" value="1"/>
</dbReference>
<feature type="compositionally biased region" description="Basic and acidic residues" evidence="2">
    <location>
        <begin position="1218"/>
        <end position="1242"/>
    </location>
</feature>
<reference evidence="4" key="1">
    <citation type="journal article" date="2023" name="Science">
        <title>Genome structures resolve the early diversification of teleost fishes.</title>
        <authorList>
            <person name="Parey E."/>
            <person name="Louis A."/>
            <person name="Montfort J."/>
            <person name="Bouchez O."/>
            <person name="Roques C."/>
            <person name="Iampietro C."/>
            <person name="Lluch J."/>
            <person name="Castinel A."/>
            <person name="Donnadieu C."/>
            <person name="Desvignes T."/>
            <person name="Floi Bucao C."/>
            <person name="Jouanno E."/>
            <person name="Wen M."/>
            <person name="Mejri S."/>
            <person name="Dirks R."/>
            <person name="Jansen H."/>
            <person name="Henkel C."/>
            <person name="Chen W.J."/>
            <person name="Zahm M."/>
            <person name="Cabau C."/>
            <person name="Klopp C."/>
            <person name="Thompson A.W."/>
            <person name="Robinson-Rechavi M."/>
            <person name="Braasch I."/>
            <person name="Lecointre G."/>
            <person name="Bobe J."/>
            <person name="Postlethwait J.H."/>
            <person name="Berthelot C."/>
            <person name="Roest Crollius H."/>
            <person name="Guiguen Y."/>
        </authorList>
    </citation>
    <scope>NUCLEOTIDE SEQUENCE</scope>
    <source>
        <strain evidence="4">NC1722</strain>
    </source>
</reference>
<dbReference type="InterPro" id="IPR002110">
    <property type="entry name" value="Ankyrin_rpt"/>
</dbReference>
<feature type="domain" description="Protein kinase" evidence="3">
    <location>
        <begin position="198"/>
        <end position="463"/>
    </location>
</feature>
<dbReference type="SMART" id="SM00248">
    <property type="entry name" value="ANK"/>
    <property type="match status" value="3"/>
</dbReference>
<dbReference type="GO" id="GO:0051306">
    <property type="term" value="P:mitotic sister chromatid separation"/>
    <property type="evidence" value="ECO:0007669"/>
    <property type="project" value="InterPro"/>
</dbReference>
<evidence type="ECO:0000313" key="4">
    <source>
        <dbReference type="EMBL" id="KAJ8402205.1"/>
    </source>
</evidence>
<dbReference type="Gene3D" id="1.10.510.10">
    <property type="entry name" value="Transferase(Phosphotransferase) domain 1"/>
    <property type="match status" value="1"/>
</dbReference>
<sequence>MAAVPLLPCPVRLGVVKDGGPVEQLHKYTMEKNLHKMEKLLKKGVEVDSVNHFDQTPLFCASLLGLTSAVELLLRYGADPNHRCEDRSTPVHAAVFSCKPSLLSGLLDAGGDLRLHDHKGQTPQNWAISGAQEHSPRMLDFLKRCSSHMHSLCQPPQPQDQRRTPTSSKTLVHSPSLLEFLRPGGSDLHVNSKSSTKLSLRDTVQCFGFGKFCIDRTRQPLGLLASLPVILDSELGQADDEPMVSYTCGPFVMTNQLHHPHLLQLMAVSMSTDLQQIGLVFERVHIGSLHTLLHRRRDEFPVLQGEALLSIVLQVCEALLFLHGRGLVMRSLSSHSVQIVHPGVSKVTGLGFTVPSCEKSGPAHLPLPQRLYNWAAPEVIRSRACSGKADLYSLCALIQELYTDEVPWGPVDPRWIKQAVESGQALTADLSVPQPYYQLVRAGLQPRAQDRTSSLQDLRYLLRCDIRELSQKGWGRSGLRAAGWGPDCMQNREQGQTSLPPGYGQEAVRDAEGEPCGRQSDSMLDREIEAQLNQLDQLLEGQDEDEDEDEEVQADSDQSSPQTTFYETVSLDDCHLSIQPPEDSSLDSESESSGPSEEPDWWRWPPELPSRESEHIGAVVLNLKVSQVLLQQSESCLCAVEAALGGGRGGARGRDWDRGVDEVDGMGADEPDGRQGEGLPEALARATGPPSRSYPPYGGLRRGTRTMRGANGAEGRSVWQGRYPLCTGDDIGGEQSECPSIGDEEPTYYSSAREDNFVSMSPRDSQAERSSVSSGMTERRWQQSTSRQGSEDRTYVLSTTSASAGSSPRHPPLGWSDQSTKAKWTNEVSEVVARMTRGNIGVIPCPISSDSDDTDPRRPGGELPVAESSHSSAELEHLLKQFAGIQSVSEDDSDFHTINQTFSMTCGVWEGAGQREEDTSDSDCAKSPVEPSSVFYTPSPELQPHPRGRGSQVGYTFVPQGYSESVAQSDVALALFQMSSVEGDLEVTLEVCQPLAGAARGAMESQNHTVDAILQRSQGPERVESHCPVEEPAMTQCAASQHALFTVASRLQDLAELAELSSITGSPVQHQETLQSSPLSRRSVPCNSTPRSPVESPLLRLLDGCAEGVPTLQSLLDTSPWSNTPSEPPFTTASSGDSTTTDPSASSILQSPTQGATNTKETDATTGPQEFGKRQTTTAPRSPRDKTPAGCSKTKEADSSEGEPHTTGGRVGVVTANRGERPPATEERDSEHSDLCCGDSERTDANTPAVLQCATNTAECLPEGAPVGSVCLDLTDSHSGPGCAVLGTGASGGKHQNRGPFEDDQVVMEETQRAHSTLDEDLQGMLLEMAASRKVAGRPGAIELPKTQDGLRSERTSDSGGDNILDEQEDKLETVNRESWRKPHRVIVLEQTPPKSQIESDQVLDK</sequence>
<feature type="compositionally biased region" description="Polar residues" evidence="2">
    <location>
        <begin position="1148"/>
        <end position="1180"/>
    </location>
</feature>
<dbReference type="Gene3D" id="1.25.40.20">
    <property type="entry name" value="Ankyrin repeat-containing domain"/>
    <property type="match status" value="1"/>
</dbReference>
<feature type="region of interest" description="Disordered" evidence="2">
    <location>
        <begin position="667"/>
        <end position="713"/>
    </location>
</feature>
<dbReference type="GO" id="GO:0000776">
    <property type="term" value="C:kinetochore"/>
    <property type="evidence" value="ECO:0007669"/>
    <property type="project" value="TreeGrafter"/>
</dbReference>
<feature type="region of interest" description="Disordered" evidence="2">
    <location>
        <begin position="912"/>
        <end position="949"/>
    </location>
</feature>
<feature type="repeat" description="ANK" evidence="1">
    <location>
        <begin position="86"/>
        <end position="118"/>
    </location>
</feature>
<dbReference type="InterPro" id="IPR039339">
    <property type="entry name" value="Tex14"/>
</dbReference>